<proteinExistence type="predicted"/>
<protein>
    <submittedName>
        <fullName evidence="1">Uncharacterized protein</fullName>
    </submittedName>
</protein>
<organism evidence="1 2">
    <name type="scientific">Endozoicomonas gorgoniicola</name>
    <dbReference type="NCBI Taxonomy" id="1234144"/>
    <lineage>
        <taxon>Bacteria</taxon>
        <taxon>Pseudomonadati</taxon>
        <taxon>Pseudomonadota</taxon>
        <taxon>Gammaproteobacteria</taxon>
        <taxon>Oceanospirillales</taxon>
        <taxon>Endozoicomonadaceae</taxon>
        <taxon>Endozoicomonas</taxon>
    </lineage>
</organism>
<dbReference type="RefSeq" id="WP_262564280.1">
    <property type="nucleotide sequence ID" value="NZ_JAPFCC010000001.1"/>
</dbReference>
<name>A0ABT3MYR8_9GAMM</name>
<sequence length="101" mass="11345">MFPKFTQMSTPQTRAEFEERLHHIAQVMKDGKMHISSHIADSIGESILAVRLLPNGRIDFLSVDETARLQANTMFQRPSFEDMAQANDESGIVEGEQGPNN</sequence>
<evidence type="ECO:0000313" key="2">
    <source>
        <dbReference type="Proteomes" id="UP001209854"/>
    </source>
</evidence>
<evidence type="ECO:0000313" key="1">
    <source>
        <dbReference type="EMBL" id="MCW7554526.1"/>
    </source>
</evidence>
<dbReference type="NCBIfam" id="NF041811">
    <property type="entry name" value="Avs1c"/>
    <property type="match status" value="1"/>
</dbReference>
<dbReference type="Proteomes" id="UP001209854">
    <property type="component" value="Unassembled WGS sequence"/>
</dbReference>
<gene>
    <name evidence="1" type="ORF">NX722_18235</name>
</gene>
<dbReference type="EMBL" id="JAPFCC010000001">
    <property type="protein sequence ID" value="MCW7554526.1"/>
    <property type="molecule type" value="Genomic_DNA"/>
</dbReference>
<accession>A0ABT3MYR8</accession>
<reference evidence="1 2" key="1">
    <citation type="submission" date="2022-10" db="EMBL/GenBank/DDBJ databases">
        <title>High-quality genome sequences of two octocoral-associated bacteria, Endozoicomonas euniceicola EF212 and Endozoicomonas gorgoniicola PS125.</title>
        <authorList>
            <person name="Chiou Y.-J."/>
            <person name="Chen Y.-H."/>
        </authorList>
    </citation>
    <scope>NUCLEOTIDE SEQUENCE [LARGE SCALE GENOMIC DNA]</scope>
    <source>
        <strain evidence="1 2">PS125</strain>
    </source>
</reference>
<comment type="caution">
    <text evidence="1">The sequence shown here is derived from an EMBL/GenBank/DDBJ whole genome shotgun (WGS) entry which is preliminary data.</text>
</comment>
<keyword evidence="2" id="KW-1185">Reference proteome</keyword>